<reference evidence="4" key="1">
    <citation type="journal article" date="2020" name="mSystems">
        <title>Genome- and Community-Level Interaction Insights into Carbon Utilization and Element Cycling Functions of Hydrothermarchaeota in Hydrothermal Sediment.</title>
        <authorList>
            <person name="Zhou Z."/>
            <person name="Liu Y."/>
            <person name="Xu W."/>
            <person name="Pan J."/>
            <person name="Luo Z.H."/>
            <person name="Li M."/>
        </authorList>
    </citation>
    <scope>NUCLEOTIDE SEQUENCE [LARGE SCALE GENOMIC DNA]</scope>
    <source>
        <strain evidence="4">SpSt-1217</strain>
    </source>
</reference>
<dbReference type="InterPro" id="IPR013780">
    <property type="entry name" value="Glyco_hydro_b"/>
</dbReference>
<dbReference type="AlphaFoldDB" id="A0A831LIQ8"/>
<comment type="caution">
    <text evidence="4">The sequence shown here is derived from an EMBL/GenBank/DDBJ whole genome shotgun (WGS) entry which is preliminary data.</text>
</comment>
<name>A0A831LIQ8_9BACT</name>
<dbReference type="Pfam" id="PF21307">
    <property type="entry name" value="Glyco_hydro_95_C"/>
    <property type="match status" value="1"/>
</dbReference>
<feature type="domain" description="Glycosyl hydrolase family 95 catalytic" evidence="3">
    <location>
        <begin position="307"/>
        <end position="724"/>
    </location>
</feature>
<dbReference type="InterPro" id="IPR012341">
    <property type="entry name" value="6hp_glycosidase-like_sf"/>
</dbReference>
<evidence type="ECO:0000313" key="4">
    <source>
        <dbReference type="EMBL" id="HDR52497.1"/>
    </source>
</evidence>
<dbReference type="GO" id="GO:0004560">
    <property type="term" value="F:alpha-L-fucosidase activity"/>
    <property type="evidence" value="ECO:0007669"/>
    <property type="project" value="InterPro"/>
</dbReference>
<dbReference type="EMBL" id="DSDK01000718">
    <property type="protein sequence ID" value="HDR52497.1"/>
    <property type="molecule type" value="Genomic_DNA"/>
</dbReference>
<dbReference type="Proteomes" id="UP000886047">
    <property type="component" value="Unassembled WGS sequence"/>
</dbReference>
<accession>A0A831LIQ8</accession>
<evidence type="ECO:0000259" key="3">
    <source>
        <dbReference type="Pfam" id="PF22124"/>
    </source>
</evidence>
<dbReference type="Pfam" id="PF14498">
    <property type="entry name" value="Glyco_hyd_65N_2"/>
    <property type="match status" value="1"/>
</dbReference>
<evidence type="ECO:0000259" key="1">
    <source>
        <dbReference type="Pfam" id="PF14498"/>
    </source>
</evidence>
<feature type="domain" description="Glycosyl hydrolase family 95 N-terminal" evidence="1">
    <location>
        <begin position="31"/>
        <end position="278"/>
    </location>
</feature>
<organism evidence="4">
    <name type="scientific">Mariniphaga anaerophila</name>
    <dbReference type="NCBI Taxonomy" id="1484053"/>
    <lineage>
        <taxon>Bacteria</taxon>
        <taxon>Pseudomonadati</taxon>
        <taxon>Bacteroidota</taxon>
        <taxon>Bacteroidia</taxon>
        <taxon>Marinilabiliales</taxon>
        <taxon>Prolixibacteraceae</taxon>
        <taxon>Mariniphaga</taxon>
    </lineage>
</organism>
<proteinExistence type="predicted"/>
<dbReference type="PANTHER" id="PTHR31084">
    <property type="entry name" value="ALPHA-L-FUCOSIDASE 2"/>
    <property type="match status" value="1"/>
</dbReference>
<dbReference type="Pfam" id="PF22124">
    <property type="entry name" value="Glyco_hydro_95_cat"/>
    <property type="match status" value="1"/>
</dbReference>
<dbReference type="Gene3D" id="2.70.98.50">
    <property type="entry name" value="putative glycoside hydrolase family protein from bacillus halodurans"/>
    <property type="match status" value="1"/>
</dbReference>
<dbReference type="Gene3D" id="2.60.40.1180">
    <property type="entry name" value="Golgi alpha-mannosidase II"/>
    <property type="match status" value="1"/>
</dbReference>
<dbReference type="InterPro" id="IPR049053">
    <property type="entry name" value="AFCA-like_C"/>
</dbReference>
<dbReference type="InterPro" id="IPR054363">
    <property type="entry name" value="GH95_cat"/>
</dbReference>
<dbReference type="PIRSF" id="PIRSF007663">
    <property type="entry name" value="UCP007663"/>
    <property type="match status" value="1"/>
</dbReference>
<dbReference type="Gene3D" id="1.50.10.10">
    <property type="match status" value="1"/>
</dbReference>
<dbReference type="InterPro" id="IPR027414">
    <property type="entry name" value="GH95_N_dom"/>
</dbReference>
<gene>
    <name evidence="4" type="ORF">ENN90_12910</name>
</gene>
<dbReference type="FunFam" id="1.50.10.10:FF:000028">
    <property type="entry name" value="Alpha-L-fucosidase 2"/>
    <property type="match status" value="1"/>
</dbReference>
<dbReference type="PANTHER" id="PTHR31084:SF0">
    <property type="entry name" value="ALPHA-L-FUCOSIDASE 2"/>
    <property type="match status" value="1"/>
</dbReference>
<protein>
    <submittedName>
        <fullName evidence="4">Glycoside hydrolase family 95 protein</fullName>
    </submittedName>
</protein>
<keyword evidence="4" id="KW-0378">Hydrolase</keyword>
<sequence length="847" mass="95792">MKTIHFIILFSFFISKTTLIFGNENQQPLVLWYNKPAAYWEEALPLGNGSTGAMVFGRVNTELYSLNDLTLWSGEPTEHYAENGPEILKNVRAAIDAGDYEKAGELWKGMHGDYSARYLPLGDLHLNFDFSDTITENYIRKLDIRNSVSTVQFELENITYKRESFISFPDKALVVRLTASEKGKISFEATLSSKLKNQTEVISPKHFRLKGKAPKHVAHRDYEPQQVVYDEWNGEGMSFQTDLQIINKGGDVLNGDGKISIRNADEVLILLTTGTSFNGALKSPSREGKDPSEVSTAKMEAAALKTYSQLLERHLEDYKSLFDRVELDLGPQNTNLPTNERLQAYNKGNADNGLISLYFQFGRYLLISSSRDLPVPANLQGLWNPMVQPPWGSNYTLNINTEMNYWPAEVTNLSECHTPLFRFMEQLKQSGTKTAKRNYGIENGWLAHHNSDIWAKTTPTGGRDWDPRGAPRWSCWPMGGTWLVQHLWEHFLYTGDKQFLKDQAWPLMKSAAEFALDWMVMDGTGFWVTNPSSSPENVFTVNENQYQISKASTMDMSLIRELFAVCTDAAEILEIEDEFSMKIKEVTPLLYPFHIGQYGQLQEWFQDWDNPEDTHRHLSHLYSLFPGNQITPLYTPELAAAAKQSMLHRGDAGTGWSMAWKVNWWARLKEGDNALKMLKQGLTPVGEKRETMSGGGTYNNLFDAHPPFQIDGNFGGTAGIAEMLIQSHEGYIHLLPSLPKEWPDGKVKGLVARGGFVVDMEWKDSQLKEVVIYSKVGGVCKILSATPLEASDFIFSDDNQINNPLLSPPGKVPFENQSNVKLQEINIAKGNDYQWETKAGEKYKLVF</sequence>
<dbReference type="SUPFAM" id="SSF48208">
    <property type="entry name" value="Six-hairpin glycosidases"/>
    <property type="match status" value="1"/>
</dbReference>
<dbReference type="InterPro" id="IPR008928">
    <property type="entry name" value="6-hairpin_glycosidase_sf"/>
</dbReference>
<dbReference type="InterPro" id="IPR016518">
    <property type="entry name" value="Alpha-L-fucosidase"/>
</dbReference>
<feature type="domain" description="Alpha fucosidase A-like C-terminal" evidence="2">
    <location>
        <begin position="726"/>
        <end position="792"/>
    </location>
</feature>
<dbReference type="GO" id="GO:0005975">
    <property type="term" value="P:carbohydrate metabolic process"/>
    <property type="evidence" value="ECO:0007669"/>
    <property type="project" value="InterPro"/>
</dbReference>
<evidence type="ECO:0000259" key="2">
    <source>
        <dbReference type="Pfam" id="PF21307"/>
    </source>
</evidence>